<reference evidence="7 8" key="2">
    <citation type="submission" date="2018-11" db="EMBL/GenBank/DDBJ databases">
        <authorList>
            <consortium name="Pathogen Informatics"/>
        </authorList>
    </citation>
    <scope>NUCLEOTIDE SEQUENCE [LARGE SCALE GENOMIC DNA]</scope>
</reference>
<dbReference type="GO" id="GO:0051371">
    <property type="term" value="F:muscle alpha-actinin binding"/>
    <property type="evidence" value="ECO:0007669"/>
    <property type="project" value="TreeGrafter"/>
</dbReference>
<reference evidence="9" key="1">
    <citation type="submission" date="2017-02" db="UniProtKB">
        <authorList>
            <consortium name="WormBaseParasite"/>
        </authorList>
    </citation>
    <scope>IDENTIFICATION</scope>
</reference>
<dbReference type="GO" id="GO:0061061">
    <property type="term" value="P:muscle structure development"/>
    <property type="evidence" value="ECO:0007669"/>
    <property type="project" value="TreeGrafter"/>
</dbReference>
<evidence type="ECO:0000256" key="3">
    <source>
        <dbReference type="ARBA" id="ARBA00023038"/>
    </source>
</evidence>
<dbReference type="EMBL" id="UZAG01016442">
    <property type="protein sequence ID" value="VDO28420.1"/>
    <property type="molecule type" value="Genomic_DNA"/>
</dbReference>
<dbReference type="CDD" id="cd09455">
    <property type="entry name" value="LIM1_Enigma_like_1"/>
    <property type="match status" value="1"/>
</dbReference>
<sequence>MTHRIWQPSVTENTEYNKFQHSVFSVASTNTEKMGPPIVPLKVSLEHQNPESIAIPGFNVAAQPFGDHQEVKHLQYNSPMPLYSPQTAAEQYLQQTGGLFGTDPNLTKQMEVPSYLRSETLRLIQECERSKENGEQMIPVRPIKAGYETTRPKLKNISEVPMCFICGRNIKYVACTFSIYSVDTQHNTLPYHSQLAFDRTLHSDCFQCSTCGSSLKNQGHHFINDKFYCDVHGHQLRGGGGVARRNEIHWERSKMVPASDKNTLLTPYHPEITTGQSISISPTPWKTQSPISPSSRGVPPAATQYGHELNELRKEIYSSSMSSDNTLLRNKSNNCIESNMMFLCEFEFCLYKCLRLNFNQSYSCQILFRKLVNVPYVVRHLVFTQATCPVNVSHQPSRMLLNRVRSLPLEIQKVTSLRRLPCKHHWPPASHKIMRYWQCNHLTATTSNDLTSNKLEHYELFFPSSKFIKGNEVKRLKLSSPKRYHLTPCDKLFRNPNYPGHMKQRKCFSDGLNYHREEKHKVEVKDMTSAGALNSRIICSCERGNDCSTNNIKEQKQQHIQNKKETVHSSSTVKMRSLPIKKVHDGQTSSNGTESSNHTSQCDKIGNIDLDTSEKKNTATGEKKKRNLMFWDQGAFNRDSYNKPSNVHEPQIELAKSRDILHAQSNRVSCCEDCKQEIRDAYVLANGLAYCPDHFICSNKLCGRKLLDIGFVEEKGHKYCERCFETEIAPRCAKCNQPIIAVSPLNCLEKYAA</sequence>
<protein>
    <submittedName>
        <fullName evidence="9">LIM zinc-binding domain-containing protein</fullName>
    </submittedName>
</protein>
<evidence type="ECO:0000259" key="6">
    <source>
        <dbReference type="PROSITE" id="PS50023"/>
    </source>
</evidence>
<dbReference type="SMART" id="SM00132">
    <property type="entry name" value="LIM"/>
    <property type="match status" value="2"/>
</dbReference>
<evidence type="ECO:0000256" key="2">
    <source>
        <dbReference type="ARBA" id="ARBA00022833"/>
    </source>
</evidence>
<evidence type="ECO:0000313" key="9">
    <source>
        <dbReference type="WBParaSite" id="BTMF_0001046501-mRNA-1"/>
    </source>
</evidence>
<dbReference type="GO" id="GO:0001725">
    <property type="term" value="C:stress fiber"/>
    <property type="evidence" value="ECO:0007669"/>
    <property type="project" value="TreeGrafter"/>
</dbReference>
<feature type="compositionally biased region" description="Polar residues" evidence="5">
    <location>
        <begin position="586"/>
        <end position="602"/>
    </location>
</feature>
<keyword evidence="3 4" id="KW-0440">LIM domain</keyword>
<dbReference type="STRING" id="42155.A0A0R3QRW3"/>
<evidence type="ECO:0000256" key="1">
    <source>
        <dbReference type="ARBA" id="ARBA00022723"/>
    </source>
</evidence>
<dbReference type="GO" id="GO:0031941">
    <property type="term" value="C:filamentous actin"/>
    <property type="evidence" value="ECO:0007669"/>
    <property type="project" value="TreeGrafter"/>
</dbReference>
<keyword evidence="2 4" id="KW-0862">Zinc</keyword>
<dbReference type="GO" id="GO:0005912">
    <property type="term" value="C:adherens junction"/>
    <property type="evidence" value="ECO:0007669"/>
    <property type="project" value="TreeGrafter"/>
</dbReference>
<dbReference type="GO" id="GO:0030018">
    <property type="term" value="C:Z disc"/>
    <property type="evidence" value="ECO:0007669"/>
    <property type="project" value="TreeGrafter"/>
</dbReference>
<feature type="domain" description="LIM zinc-binding" evidence="6">
    <location>
        <begin position="161"/>
        <end position="239"/>
    </location>
</feature>
<evidence type="ECO:0000256" key="4">
    <source>
        <dbReference type="PROSITE-ProRule" id="PRU00125"/>
    </source>
</evidence>
<feature type="region of interest" description="Disordered" evidence="5">
    <location>
        <begin position="279"/>
        <end position="300"/>
    </location>
</feature>
<dbReference type="InterPro" id="IPR050604">
    <property type="entry name" value="PDZ-LIM_domain"/>
</dbReference>
<dbReference type="Proteomes" id="UP000280834">
    <property type="component" value="Unassembled WGS sequence"/>
</dbReference>
<dbReference type="FunFam" id="2.10.110.10:FF:000069">
    <property type="entry name" value="Uncharacterized protein, isoform Z"/>
    <property type="match status" value="1"/>
</dbReference>
<keyword evidence="1 4" id="KW-0479">Metal-binding</keyword>
<dbReference type="SUPFAM" id="SSF57716">
    <property type="entry name" value="Glucocorticoid receptor-like (DNA-binding domain)"/>
    <property type="match status" value="2"/>
</dbReference>
<accession>A0A0R3QRW3</accession>
<feature type="compositionally biased region" description="Polar residues" evidence="5">
    <location>
        <begin position="279"/>
        <end position="295"/>
    </location>
</feature>
<evidence type="ECO:0000313" key="7">
    <source>
        <dbReference type="EMBL" id="VDO28420.1"/>
    </source>
</evidence>
<dbReference type="InterPro" id="IPR006643">
    <property type="entry name" value="Zasp-like_motif"/>
</dbReference>
<dbReference type="PANTHER" id="PTHR24214">
    <property type="entry name" value="PDZ AND LIM DOMAIN PROTEIN ZASP"/>
    <property type="match status" value="1"/>
</dbReference>
<dbReference type="WBParaSite" id="BTMF_0001046501-mRNA-1">
    <property type="protein sequence ID" value="BTMF_0001046501-mRNA-1"/>
    <property type="gene ID" value="BTMF_0001046501"/>
</dbReference>
<proteinExistence type="predicted"/>
<dbReference type="AlphaFoldDB" id="A0A0R3QRW3"/>
<dbReference type="PANTHER" id="PTHR24214:SF38">
    <property type="entry name" value="PDZ AND LIM DOMAIN PROTEIN ZASP-RELATED"/>
    <property type="match status" value="1"/>
</dbReference>
<dbReference type="GO" id="GO:0003779">
    <property type="term" value="F:actin binding"/>
    <property type="evidence" value="ECO:0007669"/>
    <property type="project" value="TreeGrafter"/>
</dbReference>
<dbReference type="GO" id="GO:0046872">
    <property type="term" value="F:metal ion binding"/>
    <property type="evidence" value="ECO:0007669"/>
    <property type="project" value="UniProtKB-KW"/>
</dbReference>
<dbReference type="GO" id="GO:0030036">
    <property type="term" value="P:actin cytoskeleton organization"/>
    <property type="evidence" value="ECO:0007669"/>
    <property type="project" value="TreeGrafter"/>
</dbReference>
<dbReference type="Pfam" id="PF00412">
    <property type="entry name" value="LIM"/>
    <property type="match status" value="2"/>
</dbReference>
<dbReference type="PROSITE" id="PS50023">
    <property type="entry name" value="LIM_DOMAIN_2"/>
    <property type="match status" value="1"/>
</dbReference>
<feature type="compositionally biased region" description="Basic and acidic residues" evidence="5">
    <location>
        <begin position="555"/>
        <end position="567"/>
    </location>
</feature>
<dbReference type="InterPro" id="IPR001781">
    <property type="entry name" value="Znf_LIM"/>
</dbReference>
<feature type="region of interest" description="Disordered" evidence="5">
    <location>
        <begin position="555"/>
        <end position="607"/>
    </location>
</feature>
<evidence type="ECO:0000256" key="5">
    <source>
        <dbReference type="SAM" id="MobiDB-lite"/>
    </source>
</evidence>
<dbReference type="SMART" id="SM00735">
    <property type="entry name" value="ZM"/>
    <property type="match status" value="1"/>
</dbReference>
<keyword evidence="8" id="KW-1185">Reference proteome</keyword>
<dbReference type="Gene3D" id="2.10.110.10">
    <property type="entry name" value="Cysteine Rich Protein"/>
    <property type="match status" value="2"/>
</dbReference>
<gene>
    <name evidence="7" type="ORF">BTMF_LOCUS8499</name>
</gene>
<evidence type="ECO:0000313" key="8">
    <source>
        <dbReference type="Proteomes" id="UP000280834"/>
    </source>
</evidence>
<organism evidence="9">
    <name type="scientific">Brugia timori</name>
    <dbReference type="NCBI Taxonomy" id="42155"/>
    <lineage>
        <taxon>Eukaryota</taxon>
        <taxon>Metazoa</taxon>
        <taxon>Ecdysozoa</taxon>
        <taxon>Nematoda</taxon>
        <taxon>Chromadorea</taxon>
        <taxon>Rhabditida</taxon>
        <taxon>Spirurina</taxon>
        <taxon>Spiruromorpha</taxon>
        <taxon>Filarioidea</taxon>
        <taxon>Onchocercidae</taxon>
        <taxon>Brugia</taxon>
    </lineage>
</organism>
<name>A0A0R3QRW3_9BILA</name>